<dbReference type="KEGG" id="ttq:NIES37_63530"/>
<dbReference type="Pfam" id="PF21826">
    <property type="entry name" value="DUF6887"/>
    <property type="match status" value="1"/>
</dbReference>
<dbReference type="RefSeq" id="WP_096582503.1">
    <property type="nucleotide sequence ID" value="NZ_CAWNJS010000001.1"/>
</dbReference>
<organism evidence="1 2">
    <name type="scientific">Tolypothrix tenuis PCC 7101</name>
    <dbReference type="NCBI Taxonomy" id="231146"/>
    <lineage>
        <taxon>Bacteria</taxon>
        <taxon>Bacillati</taxon>
        <taxon>Cyanobacteriota</taxon>
        <taxon>Cyanophyceae</taxon>
        <taxon>Nostocales</taxon>
        <taxon>Tolypothrichaceae</taxon>
        <taxon>Tolypothrix</taxon>
    </lineage>
</organism>
<evidence type="ECO:0000313" key="1">
    <source>
        <dbReference type="EMBL" id="BAZ02341.1"/>
    </source>
</evidence>
<sequence>MSKPDFISMNRAELRKYILEHREDEEAFQVYIDRFKSESSEIFPAPQTIDDLSNFPELQRLRQQQRNSG</sequence>
<reference evidence="1 2" key="1">
    <citation type="submission" date="2017-06" db="EMBL/GenBank/DDBJ databases">
        <title>Genome sequencing of cyanobaciteial culture collection at National Institute for Environmental Studies (NIES).</title>
        <authorList>
            <person name="Hirose Y."/>
            <person name="Shimura Y."/>
            <person name="Fujisawa T."/>
            <person name="Nakamura Y."/>
            <person name="Kawachi M."/>
        </authorList>
    </citation>
    <scope>NUCLEOTIDE SEQUENCE [LARGE SCALE GENOMIC DNA]</scope>
    <source>
        <strain evidence="1 2">NIES-37</strain>
    </source>
</reference>
<dbReference type="Proteomes" id="UP000218785">
    <property type="component" value="Chromosome"/>
</dbReference>
<dbReference type="EMBL" id="AP018248">
    <property type="protein sequence ID" value="BAZ02341.1"/>
    <property type="molecule type" value="Genomic_DNA"/>
</dbReference>
<accession>A0A1Z4N9F4</accession>
<dbReference type="AlphaFoldDB" id="A0A1Z4N9F4"/>
<evidence type="ECO:0000313" key="2">
    <source>
        <dbReference type="Proteomes" id="UP000218785"/>
    </source>
</evidence>
<gene>
    <name evidence="1" type="ORF">NIES37_63530</name>
</gene>
<dbReference type="InterPro" id="IPR054053">
    <property type="entry name" value="DUF6887"/>
</dbReference>
<keyword evidence="2" id="KW-1185">Reference proteome</keyword>
<name>A0A1Z4N9F4_9CYAN</name>
<protein>
    <submittedName>
        <fullName evidence="1">Uncharacterized protein</fullName>
    </submittedName>
</protein>
<proteinExistence type="predicted"/>